<evidence type="ECO:0000259" key="1">
    <source>
        <dbReference type="Pfam" id="PF00535"/>
    </source>
</evidence>
<dbReference type="CDD" id="cd00761">
    <property type="entry name" value="Glyco_tranf_GTA_type"/>
    <property type="match status" value="1"/>
</dbReference>
<dbReference type="PANTHER" id="PTHR22916:SF3">
    <property type="entry name" value="UDP-GLCNAC:BETAGAL BETA-1,3-N-ACETYLGLUCOSAMINYLTRANSFERASE-LIKE PROTEIN 1"/>
    <property type="match status" value="1"/>
</dbReference>
<dbReference type="Gene3D" id="3.90.550.10">
    <property type="entry name" value="Spore Coat Polysaccharide Biosynthesis Protein SpsA, Chain A"/>
    <property type="match status" value="1"/>
</dbReference>
<dbReference type="PANTHER" id="PTHR22916">
    <property type="entry name" value="GLYCOSYLTRANSFERASE"/>
    <property type="match status" value="1"/>
</dbReference>
<dbReference type="GO" id="GO:0016758">
    <property type="term" value="F:hexosyltransferase activity"/>
    <property type="evidence" value="ECO:0007669"/>
    <property type="project" value="UniProtKB-ARBA"/>
</dbReference>
<dbReference type="AlphaFoldDB" id="A0A6M8IVR5"/>
<keyword evidence="2" id="KW-0808">Transferase</keyword>
<dbReference type="InterPro" id="IPR029044">
    <property type="entry name" value="Nucleotide-diphossugar_trans"/>
</dbReference>
<keyword evidence="3" id="KW-1185">Reference proteome</keyword>
<feature type="domain" description="Glycosyltransferase 2-like" evidence="1">
    <location>
        <begin position="23"/>
        <end position="139"/>
    </location>
</feature>
<dbReference type="Pfam" id="PF00535">
    <property type="entry name" value="Glycos_transf_2"/>
    <property type="match status" value="1"/>
</dbReference>
<accession>A0A6M8IVR5</accession>
<proteinExistence type="predicted"/>
<dbReference type="EMBL" id="CP053716">
    <property type="protein sequence ID" value="QKF06685.1"/>
    <property type="molecule type" value="Genomic_DNA"/>
</dbReference>
<dbReference type="InterPro" id="IPR001173">
    <property type="entry name" value="Glyco_trans_2-like"/>
</dbReference>
<name>A0A6M8IVR5_9ACTN</name>
<gene>
    <name evidence="2" type="ORF">HLV38_00030</name>
</gene>
<protein>
    <submittedName>
        <fullName evidence="2">Glycosyltransferase</fullName>
    </submittedName>
</protein>
<dbReference type="RefSeq" id="WP_173163308.1">
    <property type="nucleotide sequence ID" value="NZ_CP053716.1"/>
</dbReference>
<dbReference type="KEGG" id="bwa:HLV38_00030"/>
<organism evidence="2 3">
    <name type="scientific">Berryella wangjianweii</name>
    <dbReference type="NCBI Taxonomy" id="2734634"/>
    <lineage>
        <taxon>Bacteria</taxon>
        <taxon>Bacillati</taxon>
        <taxon>Actinomycetota</taxon>
        <taxon>Coriobacteriia</taxon>
        <taxon>Eggerthellales</taxon>
        <taxon>Eggerthellaceae</taxon>
        <taxon>Berryella</taxon>
    </lineage>
</organism>
<evidence type="ECO:0000313" key="3">
    <source>
        <dbReference type="Proteomes" id="UP000503297"/>
    </source>
</evidence>
<dbReference type="SUPFAM" id="SSF53448">
    <property type="entry name" value="Nucleotide-diphospho-sugar transferases"/>
    <property type="match status" value="1"/>
</dbReference>
<evidence type="ECO:0000313" key="2">
    <source>
        <dbReference type="EMBL" id="QKF06685.1"/>
    </source>
</evidence>
<sequence length="369" mass="41732">MDERVEAPAGARMGESAGEPTVSVLVPCYNVERYLEQCLDSLRAQTIADMEVICIDDGSTDGTGAIIDRYCALDGRFRAVRKPNSGYGASMNRGLREARGTYVGILESDDFCAPQTFERLCAAARDAGAQAAKAGFFLHWSEPEPRDQLKSVVGGTLGGVVDPREHPELFWFMPSIWSAVYERRFLDRHDIRFLETPGASYQDLSFTFKVWAHAARVALLDEAFVRYRQDNEASSIHAPGKVFCVCDEFAQIEEFIEGRPDRDRLWPVAMRLKFDSYFWNYWRLSPDLREGFLARFAEEFRIARAAHRVDMSMLPPWSQVDLLHITGDPADYHAWALRTQGRPGSLAALARYARWGGPGLLLRRLLHRG</sequence>
<reference evidence="3" key="1">
    <citation type="submission" date="2020-05" db="EMBL/GenBank/DDBJ databases">
        <title>Novel species in genus Nocardioides.</title>
        <authorList>
            <person name="Zhang G."/>
        </authorList>
    </citation>
    <scope>NUCLEOTIDE SEQUENCE [LARGE SCALE GENOMIC DNA]</scope>
    <source>
        <strain evidence="3">zg-1050</strain>
    </source>
</reference>
<dbReference type="Proteomes" id="UP000503297">
    <property type="component" value="Chromosome"/>
</dbReference>